<feature type="compositionally biased region" description="Polar residues" evidence="1">
    <location>
        <begin position="102"/>
        <end position="120"/>
    </location>
</feature>
<protein>
    <submittedName>
        <fullName evidence="2">Uncharacterized protein</fullName>
    </submittedName>
</protein>
<reference evidence="2 3" key="1">
    <citation type="submission" date="2020-12" db="EMBL/GenBank/DDBJ databases">
        <title>Concerted genomic and epigenomic changes stabilize Arabidopsis allopolyploids.</title>
        <authorList>
            <person name="Chen Z."/>
        </authorList>
    </citation>
    <scope>NUCLEOTIDE SEQUENCE [LARGE SCALE GENOMIC DNA]</scope>
    <source>
        <strain evidence="2">Allo738</strain>
        <tissue evidence="2">Leaf</tissue>
    </source>
</reference>
<evidence type="ECO:0000313" key="3">
    <source>
        <dbReference type="Proteomes" id="UP000694240"/>
    </source>
</evidence>
<evidence type="ECO:0000256" key="1">
    <source>
        <dbReference type="SAM" id="MobiDB-lite"/>
    </source>
</evidence>
<gene>
    <name evidence="2" type="ORF">ISN45_Aa04g006900</name>
</gene>
<keyword evidence="3" id="KW-1185">Reference proteome</keyword>
<name>A0A8T2A820_9BRAS</name>
<organism evidence="2 3">
    <name type="scientific">Arabidopsis thaliana x Arabidopsis arenosa</name>
    <dbReference type="NCBI Taxonomy" id="1240361"/>
    <lineage>
        <taxon>Eukaryota</taxon>
        <taxon>Viridiplantae</taxon>
        <taxon>Streptophyta</taxon>
        <taxon>Embryophyta</taxon>
        <taxon>Tracheophyta</taxon>
        <taxon>Spermatophyta</taxon>
        <taxon>Magnoliopsida</taxon>
        <taxon>eudicotyledons</taxon>
        <taxon>Gunneridae</taxon>
        <taxon>Pentapetalae</taxon>
        <taxon>rosids</taxon>
        <taxon>malvids</taxon>
        <taxon>Brassicales</taxon>
        <taxon>Brassicaceae</taxon>
        <taxon>Camelineae</taxon>
        <taxon>Arabidopsis</taxon>
    </lineage>
</organism>
<evidence type="ECO:0000313" key="2">
    <source>
        <dbReference type="EMBL" id="KAG7567851.1"/>
    </source>
</evidence>
<proteinExistence type="predicted"/>
<comment type="caution">
    <text evidence="2">The sequence shown here is derived from an EMBL/GenBank/DDBJ whole genome shotgun (WGS) entry which is preliminary data.</text>
</comment>
<feature type="compositionally biased region" description="Polar residues" evidence="1">
    <location>
        <begin position="51"/>
        <end position="61"/>
    </location>
</feature>
<dbReference type="Proteomes" id="UP000694240">
    <property type="component" value="Chromosome 9"/>
</dbReference>
<accession>A0A8T2A820</accession>
<dbReference type="AlphaFoldDB" id="A0A8T2A820"/>
<sequence length="120" mass="12719">MEATPVASSIPDIVDDQTESTSTPNSIMEPPLLCNGDSSKDSYNVDADPISGSNKRGSSGDINDETHKTSAESLPIMVSPLRTVSPFDDSEKDWYDGDAGPSTGSIKQESSNGHTIANHY</sequence>
<feature type="region of interest" description="Disordered" evidence="1">
    <location>
        <begin position="1"/>
        <end position="120"/>
    </location>
</feature>
<dbReference type="EMBL" id="JAEFBK010000009">
    <property type="protein sequence ID" value="KAG7567851.1"/>
    <property type="molecule type" value="Genomic_DNA"/>
</dbReference>